<gene>
    <name evidence="10" type="ORF">SAMN04488540_10871</name>
</gene>
<keyword evidence="2" id="KW-1003">Cell membrane</keyword>
<evidence type="ECO:0000256" key="7">
    <source>
        <dbReference type="SAM" id="Phobius"/>
    </source>
</evidence>
<evidence type="ECO:0000256" key="6">
    <source>
        <dbReference type="ARBA" id="ARBA00038076"/>
    </source>
</evidence>
<evidence type="ECO:0000313" key="11">
    <source>
        <dbReference type="Proteomes" id="UP000199527"/>
    </source>
</evidence>
<feature type="transmembrane region" description="Helical" evidence="7">
    <location>
        <begin position="341"/>
        <end position="366"/>
    </location>
</feature>
<name>A0A1G8TSS2_9GAMM</name>
<dbReference type="PANTHER" id="PTHR30572">
    <property type="entry name" value="MEMBRANE COMPONENT OF TRANSPORTER-RELATED"/>
    <property type="match status" value="1"/>
</dbReference>
<reference evidence="11" key="1">
    <citation type="submission" date="2016-10" db="EMBL/GenBank/DDBJ databases">
        <authorList>
            <person name="Varghese N."/>
            <person name="Submissions S."/>
        </authorList>
    </citation>
    <scope>NUCLEOTIDE SEQUENCE [LARGE SCALE GENOMIC DNA]</scope>
    <source>
        <strain evidence="11">DSM 23317</strain>
    </source>
</reference>
<protein>
    <submittedName>
        <fullName evidence="10">Putative ABC transport system permease protein</fullName>
    </submittedName>
</protein>
<comment type="similarity">
    <text evidence="6">Belongs to the ABC-4 integral membrane protein family.</text>
</comment>
<evidence type="ECO:0000256" key="1">
    <source>
        <dbReference type="ARBA" id="ARBA00004651"/>
    </source>
</evidence>
<dbReference type="GO" id="GO:0005886">
    <property type="term" value="C:plasma membrane"/>
    <property type="evidence" value="ECO:0007669"/>
    <property type="project" value="UniProtKB-SubCell"/>
</dbReference>
<evidence type="ECO:0000256" key="5">
    <source>
        <dbReference type="ARBA" id="ARBA00023136"/>
    </source>
</evidence>
<evidence type="ECO:0000256" key="3">
    <source>
        <dbReference type="ARBA" id="ARBA00022692"/>
    </source>
</evidence>
<dbReference type="InterPro" id="IPR003838">
    <property type="entry name" value="ABC3_permease_C"/>
</dbReference>
<keyword evidence="5 7" id="KW-0472">Membrane</keyword>
<feature type="transmembrane region" description="Helical" evidence="7">
    <location>
        <begin position="21"/>
        <end position="42"/>
    </location>
</feature>
<evidence type="ECO:0000256" key="2">
    <source>
        <dbReference type="ARBA" id="ARBA00022475"/>
    </source>
</evidence>
<evidence type="ECO:0000259" key="8">
    <source>
        <dbReference type="Pfam" id="PF02687"/>
    </source>
</evidence>
<feature type="transmembrane region" description="Helical" evidence="7">
    <location>
        <begin position="372"/>
        <end position="394"/>
    </location>
</feature>
<dbReference type="InterPro" id="IPR050250">
    <property type="entry name" value="Macrolide_Exporter_MacB"/>
</dbReference>
<dbReference type="Pfam" id="PF12704">
    <property type="entry name" value="MacB_PCD"/>
    <property type="match status" value="1"/>
</dbReference>
<sequence length="411" mass="44043">MMGWSEISQALGQMVHHKLRTGLTLLGMIFGVGAVIAMLSIGEGAEREALSMIESMGLRNVVVESRPAEGEALKSVREHSVGLSLGDVDSALNTLAFIDAWSAEKQVRVFTLFSRHGRSDARVSGVSPSHFGLASMSLAQGRFFTETEGRHYRQLAVLGPEAAQGLFPGGEAIGQRIKINHQWFEVVGVLADKGLQKSKIDGVKLGGERNQVFIPLHTALKKLAFKPLDDQLDAVKLQLRPGVDAPLAAASIDHLLSRRHGGEFDYQVVVPADLLAQYQQTQRIFNIVMACVAGISLLVGGIGIMNIMLATVMERTTEIGLLRALGATRADIARQFIIESLVIAASGGLIGIVAGILLSLVIGAYADWQVAWSSYSLLLSVGVCMAIGVLFGWYPAKKAAGLDPIVALQRD</sequence>
<evidence type="ECO:0000259" key="9">
    <source>
        <dbReference type="Pfam" id="PF12704"/>
    </source>
</evidence>
<dbReference type="InterPro" id="IPR025857">
    <property type="entry name" value="MacB_PCD"/>
</dbReference>
<keyword evidence="11" id="KW-1185">Reference proteome</keyword>
<dbReference type="OrthoDB" id="9770036at2"/>
<dbReference type="Proteomes" id="UP000199527">
    <property type="component" value="Unassembled WGS sequence"/>
</dbReference>
<dbReference type="PANTHER" id="PTHR30572:SF4">
    <property type="entry name" value="ABC TRANSPORTER PERMEASE YTRF"/>
    <property type="match status" value="1"/>
</dbReference>
<keyword evidence="3 7" id="KW-0812">Transmembrane</keyword>
<feature type="domain" description="ABC3 transporter permease C-terminal" evidence="8">
    <location>
        <begin position="292"/>
        <end position="404"/>
    </location>
</feature>
<keyword evidence="4 7" id="KW-1133">Transmembrane helix</keyword>
<feature type="domain" description="MacB-like periplasmic core" evidence="9">
    <location>
        <begin position="21"/>
        <end position="254"/>
    </location>
</feature>
<dbReference type="RefSeq" id="WP_090365312.1">
    <property type="nucleotide sequence ID" value="NZ_FNEM01000008.1"/>
</dbReference>
<feature type="transmembrane region" description="Helical" evidence="7">
    <location>
        <begin position="284"/>
        <end position="309"/>
    </location>
</feature>
<organism evidence="10 11">
    <name type="scientific">Ferrimonas sediminum</name>
    <dbReference type="NCBI Taxonomy" id="718193"/>
    <lineage>
        <taxon>Bacteria</taxon>
        <taxon>Pseudomonadati</taxon>
        <taxon>Pseudomonadota</taxon>
        <taxon>Gammaproteobacteria</taxon>
        <taxon>Alteromonadales</taxon>
        <taxon>Ferrimonadaceae</taxon>
        <taxon>Ferrimonas</taxon>
    </lineage>
</organism>
<proteinExistence type="inferred from homology"/>
<evidence type="ECO:0000313" key="10">
    <source>
        <dbReference type="EMBL" id="SDJ44434.1"/>
    </source>
</evidence>
<dbReference type="Pfam" id="PF02687">
    <property type="entry name" value="FtsX"/>
    <property type="match status" value="1"/>
</dbReference>
<evidence type="ECO:0000256" key="4">
    <source>
        <dbReference type="ARBA" id="ARBA00022989"/>
    </source>
</evidence>
<accession>A0A1G8TSS2</accession>
<dbReference type="EMBL" id="FNEM01000008">
    <property type="protein sequence ID" value="SDJ44434.1"/>
    <property type="molecule type" value="Genomic_DNA"/>
</dbReference>
<dbReference type="AlphaFoldDB" id="A0A1G8TSS2"/>
<comment type="subcellular location">
    <subcellularLocation>
        <location evidence="1">Cell membrane</location>
        <topology evidence="1">Multi-pass membrane protein</topology>
    </subcellularLocation>
</comment>
<dbReference type="GO" id="GO:0022857">
    <property type="term" value="F:transmembrane transporter activity"/>
    <property type="evidence" value="ECO:0007669"/>
    <property type="project" value="TreeGrafter"/>
</dbReference>